<feature type="repeat" description="TPR" evidence="3">
    <location>
        <begin position="27"/>
        <end position="60"/>
    </location>
</feature>
<evidence type="ECO:0000256" key="3">
    <source>
        <dbReference type="PROSITE-ProRule" id="PRU00339"/>
    </source>
</evidence>
<protein>
    <recommendedName>
        <fullName evidence="6">Tetratricopeptide repeat protein</fullName>
    </recommendedName>
</protein>
<dbReference type="OrthoDB" id="1425875at2"/>
<dbReference type="InterPro" id="IPR019734">
    <property type="entry name" value="TPR_rpt"/>
</dbReference>
<evidence type="ECO:0000313" key="4">
    <source>
        <dbReference type="EMBL" id="KPE49410.1"/>
    </source>
</evidence>
<dbReference type="RefSeq" id="WP_062702606.1">
    <property type="nucleotide sequence ID" value="NZ_LJOD01000018.1"/>
</dbReference>
<reference evidence="4 5" key="1">
    <citation type="journal article" date="2015" name="Genom Data">
        <title>Draft genome sequence of a multidrug-resistant Chryseobacterium indologenes isolate from Malaysia.</title>
        <authorList>
            <person name="Yu C.Y."/>
            <person name="Ang G.Y."/>
            <person name="Cheng H.J."/>
            <person name="Cheong Y.M."/>
            <person name="Yin W.F."/>
            <person name="Chan K.G."/>
        </authorList>
    </citation>
    <scope>NUCLEOTIDE SEQUENCE [LARGE SCALE GENOMIC DNA]</scope>
    <source>
        <strain evidence="4 5">CI_885</strain>
    </source>
</reference>
<evidence type="ECO:0000256" key="1">
    <source>
        <dbReference type="ARBA" id="ARBA00022737"/>
    </source>
</evidence>
<dbReference type="Proteomes" id="UP000037953">
    <property type="component" value="Unassembled WGS sequence"/>
</dbReference>
<gene>
    <name evidence="4" type="ORF">AOB46_19740</name>
</gene>
<dbReference type="EMBL" id="LJOD01000018">
    <property type="protein sequence ID" value="KPE49410.1"/>
    <property type="molecule type" value="Genomic_DNA"/>
</dbReference>
<dbReference type="PATRIC" id="fig|253.9.peg.1921"/>
<proteinExistence type="predicted"/>
<evidence type="ECO:0000313" key="5">
    <source>
        <dbReference type="Proteomes" id="UP000037953"/>
    </source>
</evidence>
<dbReference type="SMART" id="SM00028">
    <property type="entry name" value="TPR"/>
    <property type="match status" value="2"/>
</dbReference>
<evidence type="ECO:0000256" key="2">
    <source>
        <dbReference type="ARBA" id="ARBA00022803"/>
    </source>
</evidence>
<dbReference type="Pfam" id="PF07719">
    <property type="entry name" value="TPR_2"/>
    <property type="match status" value="2"/>
</dbReference>
<dbReference type="InterPro" id="IPR013105">
    <property type="entry name" value="TPR_2"/>
</dbReference>
<name>A0A0N0ZUL3_CHRID</name>
<dbReference type="AlphaFoldDB" id="A0A0N0ZUL3"/>
<evidence type="ECO:0008006" key="6">
    <source>
        <dbReference type="Google" id="ProtNLM"/>
    </source>
</evidence>
<accession>A0A0N0ZUL3</accession>
<keyword evidence="1" id="KW-0677">Repeat</keyword>
<sequence>MKKLIALLGVVILLAGMAYLFLFKNDNEKFFDQGVQYYNQKQYNEALFYFEKAEQLDNVEALKYSGTIYLESGEPQKAIPKFKKYLQILDLESEDVKFALNDLGVAYFKLNDIENAKKYWKKAAELGNITSSDNLKELETKMK</sequence>
<dbReference type="Gene3D" id="1.25.40.10">
    <property type="entry name" value="Tetratricopeptide repeat domain"/>
    <property type="match status" value="1"/>
</dbReference>
<dbReference type="SUPFAM" id="SSF48452">
    <property type="entry name" value="TPR-like"/>
    <property type="match status" value="1"/>
</dbReference>
<organism evidence="4 5">
    <name type="scientific">Chryseobacterium indologenes</name>
    <name type="common">Flavobacterium indologenes</name>
    <dbReference type="NCBI Taxonomy" id="253"/>
    <lineage>
        <taxon>Bacteria</taxon>
        <taxon>Pseudomonadati</taxon>
        <taxon>Bacteroidota</taxon>
        <taxon>Flavobacteriia</taxon>
        <taxon>Flavobacteriales</taxon>
        <taxon>Weeksellaceae</taxon>
        <taxon>Chryseobacterium group</taxon>
        <taxon>Chryseobacterium</taxon>
    </lineage>
</organism>
<reference evidence="5" key="2">
    <citation type="submission" date="2015-09" db="EMBL/GenBank/DDBJ databases">
        <title>Draft genome sequence of a multidrug-resistant Chryseobacterium indologenes isolate from Malaysia.</title>
        <authorList>
            <person name="Yu C.Y."/>
            <person name="Ang G.Y."/>
            <person name="Chan K.-G."/>
        </authorList>
    </citation>
    <scope>NUCLEOTIDE SEQUENCE [LARGE SCALE GENOMIC DNA]</scope>
    <source>
        <strain evidence="5">CI_885</strain>
    </source>
</reference>
<dbReference type="InterPro" id="IPR011990">
    <property type="entry name" value="TPR-like_helical_dom_sf"/>
</dbReference>
<dbReference type="PROSITE" id="PS50005">
    <property type="entry name" value="TPR"/>
    <property type="match status" value="2"/>
</dbReference>
<feature type="repeat" description="TPR" evidence="3">
    <location>
        <begin position="97"/>
        <end position="130"/>
    </location>
</feature>
<comment type="caution">
    <text evidence="4">The sequence shown here is derived from an EMBL/GenBank/DDBJ whole genome shotgun (WGS) entry which is preliminary data.</text>
</comment>
<keyword evidence="2 3" id="KW-0802">TPR repeat</keyword>